<feature type="transmembrane region" description="Helical" evidence="14">
    <location>
        <begin position="199"/>
        <end position="216"/>
    </location>
</feature>
<keyword evidence="9 14" id="KW-1133">Transmembrane helix</keyword>
<dbReference type="InterPro" id="IPR020846">
    <property type="entry name" value="MFS_dom"/>
</dbReference>
<dbReference type="PROSITE" id="PS50850">
    <property type="entry name" value="MFS"/>
    <property type="match status" value="1"/>
</dbReference>
<feature type="transmembrane region" description="Helical" evidence="14">
    <location>
        <begin position="350"/>
        <end position="370"/>
    </location>
</feature>
<comment type="similarity">
    <text evidence="3">Belongs to the major facilitator superfamily. TCR/Tet family.</text>
</comment>
<feature type="transmembrane region" description="Helical" evidence="14">
    <location>
        <begin position="294"/>
        <end position="318"/>
    </location>
</feature>
<evidence type="ECO:0000256" key="14">
    <source>
        <dbReference type="SAM" id="Phobius"/>
    </source>
</evidence>
<evidence type="ECO:0000256" key="1">
    <source>
        <dbReference type="ARBA" id="ARBA00003279"/>
    </source>
</evidence>
<feature type="transmembrane region" description="Helical" evidence="14">
    <location>
        <begin position="222"/>
        <end position="238"/>
    </location>
</feature>
<evidence type="ECO:0000256" key="3">
    <source>
        <dbReference type="ARBA" id="ARBA00007520"/>
    </source>
</evidence>
<keyword evidence="6" id="KW-1003">Cell membrane</keyword>
<dbReference type="Pfam" id="PF07690">
    <property type="entry name" value="MFS_1"/>
    <property type="match status" value="1"/>
</dbReference>
<dbReference type="Gene3D" id="1.20.1250.20">
    <property type="entry name" value="MFS general substrate transporter like domains"/>
    <property type="match status" value="1"/>
</dbReference>
<feature type="transmembrane region" description="Helical" evidence="14">
    <location>
        <begin position="108"/>
        <end position="129"/>
    </location>
</feature>
<keyword evidence="11 14" id="KW-0472">Membrane</keyword>
<dbReference type="InterPro" id="IPR011701">
    <property type="entry name" value="MFS"/>
</dbReference>
<comment type="caution">
    <text evidence="16">The sequence shown here is derived from an EMBL/GenBank/DDBJ whole genome shotgun (WGS) entry which is preliminary data.</text>
</comment>
<sequence length="453" mass="49758">MNKHHSQRLFHYQHHIFIWLGFLAFFSVLNEMVFNVALPDIAKYFHISPAATNWVNMSFMLSFAIGAAIYGKLSDIYGLKKLLIFGILSYSAGSFIGFLAHVYFPALIFARFVQGAGAAAVPALVMVIAARYVPDGARGKAFGFIGSLVAMGEGIGPAVGGIISHYVHWSYLFLIPMATILAVPFFLKVLPTEETKKGSFDVFGLLLLSVGIVSFMCYTTKYNWSYLILSFVFFILFLRHIHQVSEPFVDPSLGKNRPFMIGIFTGGLLLGTIAGFISMVPYMMREVHQLTTGMIGSAILFPGTMSVIVFGFVGGLLVDKRGNSFVMSFGVAFIVSGLIVAASLLEYTPWLMTIVLILVFGGLSFIKTVISNSVANSLNQDEAGSGMGLLNFTSFLSEGIGIAIVGGLLTTRVFDFPFLPFIKSSFLYSNMLLLFIVAIFFGWTVYIFSFKRL</sequence>
<keyword evidence="8" id="KW-0375">Hydrogen ion transport</keyword>
<evidence type="ECO:0000256" key="9">
    <source>
        <dbReference type="ARBA" id="ARBA00022989"/>
    </source>
</evidence>
<evidence type="ECO:0000256" key="8">
    <source>
        <dbReference type="ARBA" id="ARBA00022781"/>
    </source>
</evidence>
<protein>
    <recommendedName>
        <fullName evidence="13">Tetracycline resistance protein</fullName>
    </recommendedName>
</protein>
<evidence type="ECO:0000259" key="15">
    <source>
        <dbReference type="PROSITE" id="PS50850"/>
    </source>
</evidence>
<comment type="subcellular location">
    <subcellularLocation>
        <location evidence="2">Cell membrane</location>
        <topology evidence="2">Multi-pass membrane protein</topology>
    </subcellularLocation>
</comment>
<reference evidence="16 17" key="1">
    <citation type="submission" date="2023-07" db="EMBL/GenBank/DDBJ databases">
        <title>Genomic Encyclopedia of Type Strains, Phase IV (KMG-IV): sequencing the most valuable type-strain genomes for metagenomic binning, comparative biology and taxonomic classification.</title>
        <authorList>
            <person name="Goeker M."/>
        </authorList>
    </citation>
    <scope>NUCLEOTIDE SEQUENCE [LARGE SCALE GENOMIC DNA]</scope>
    <source>
        <strain evidence="16 17">DSM 23837</strain>
    </source>
</reference>
<organism evidence="16 17">
    <name type="scientific">Bacillus chungangensis</name>
    <dbReference type="NCBI Taxonomy" id="587633"/>
    <lineage>
        <taxon>Bacteria</taxon>
        <taxon>Bacillati</taxon>
        <taxon>Bacillota</taxon>
        <taxon>Bacilli</taxon>
        <taxon>Bacillales</taxon>
        <taxon>Bacillaceae</taxon>
        <taxon>Bacillus</taxon>
    </lineage>
</organism>
<feature type="transmembrane region" description="Helical" evidence="14">
    <location>
        <begin position="50"/>
        <end position="70"/>
    </location>
</feature>
<dbReference type="EMBL" id="JAUSTT010000001">
    <property type="protein sequence ID" value="MDQ0174232.1"/>
    <property type="molecule type" value="Genomic_DNA"/>
</dbReference>
<evidence type="ECO:0000256" key="5">
    <source>
        <dbReference type="ARBA" id="ARBA00022449"/>
    </source>
</evidence>
<gene>
    <name evidence="16" type="ORF">J2S08_000063</name>
</gene>
<feature type="transmembrane region" description="Helical" evidence="14">
    <location>
        <begin position="259"/>
        <end position="282"/>
    </location>
</feature>
<feature type="transmembrane region" description="Helical" evidence="14">
    <location>
        <begin position="141"/>
        <end position="163"/>
    </location>
</feature>
<dbReference type="InterPro" id="IPR036259">
    <property type="entry name" value="MFS_trans_sf"/>
</dbReference>
<evidence type="ECO:0000256" key="10">
    <source>
        <dbReference type="ARBA" id="ARBA00023065"/>
    </source>
</evidence>
<dbReference type="CDD" id="cd17321">
    <property type="entry name" value="MFS_MMR_MDR_like"/>
    <property type="match status" value="1"/>
</dbReference>
<feature type="transmembrane region" description="Helical" evidence="14">
    <location>
        <begin position="82"/>
        <end position="102"/>
    </location>
</feature>
<evidence type="ECO:0000256" key="11">
    <source>
        <dbReference type="ARBA" id="ARBA00023136"/>
    </source>
</evidence>
<dbReference type="PRINTS" id="PR01036">
    <property type="entry name" value="TCRTETB"/>
</dbReference>
<feature type="domain" description="Major facilitator superfamily (MFS) profile" evidence="15">
    <location>
        <begin position="16"/>
        <end position="453"/>
    </location>
</feature>
<keyword evidence="12" id="KW-0046">Antibiotic resistance</keyword>
<feature type="transmembrane region" description="Helical" evidence="14">
    <location>
        <begin position="169"/>
        <end position="187"/>
    </location>
</feature>
<feature type="transmembrane region" description="Helical" evidence="14">
    <location>
        <begin position="16"/>
        <end position="38"/>
    </location>
</feature>
<keyword evidence="7 14" id="KW-0812">Transmembrane</keyword>
<keyword evidence="17" id="KW-1185">Reference proteome</keyword>
<keyword evidence="10" id="KW-0406">Ion transport</keyword>
<evidence type="ECO:0000256" key="12">
    <source>
        <dbReference type="ARBA" id="ARBA00023251"/>
    </source>
</evidence>
<keyword evidence="5" id="KW-0050">Antiport</keyword>
<dbReference type="PANTHER" id="PTHR23501">
    <property type="entry name" value="MAJOR FACILITATOR SUPERFAMILY"/>
    <property type="match status" value="1"/>
</dbReference>
<evidence type="ECO:0000256" key="4">
    <source>
        <dbReference type="ARBA" id="ARBA00022448"/>
    </source>
</evidence>
<evidence type="ECO:0000256" key="7">
    <source>
        <dbReference type="ARBA" id="ARBA00022692"/>
    </source>
</evidence>
<evidence type="ECO:0000256" key="2">
    <source>
        <dbReference type="ARBA" id="ARBA00004651"/>
    </source>
</evidence>
<feature type="transmembrane region" description="Helical" evidence="14">
    <location>
        <begin position="426"/>
        <end position="448"/>
    </location>
</feature>
<feature type="transmembrane region" description="Helical" evidence="14">
    <location>
        <begin position="325"/>
        <end position="344"/>
    </location>
</feature>
<feature type="transmembrane region" description="Helical" evidence="14">
    <location>
        <begin position="390"/>
        <end position="414"/>
    </location>
</feature>
<keyword evidence="4" id="KW-0813">Transport</keyword>
<evidence type="ECO:0000313" key="17">
    <source>
        <dbReference type="Proteomes" id="UP001223586"/>
    </source>
</evidence>
<dbReference type="RefSeq" id="WP_370875608.1">
    <property type="nucleotide sequence ID" value="NZ_JAUSTT010000001.1"/>
</dbReference>
<proteinExistence type="inferred from homology"/>
<dbReference type="PANTHER" id="PTHR23501:SF188">
    <property type="entry name" value="TETRACYCLINE RESISTANCE PROTEIN"/>
    <property type="match status" value="1"/>
</dbReference>
<name>A0ABT9WLR8_9BACI</name>
<evidence type="ECO:0000256" key="6">
    <source>
        <dbReference type="ARBA" id="ARBA00022475"/>
    </source>
</evidence>
<dbReference type="SUPFAM" id="SSF103473">
    <property type="entry name" value="MFS general substrate transporter"/>
    <property type="match status" value="1"/>
</dbReference>
<evidence type="ECO:0000256" key="13">
    <source>
        <dbReference type="ARBA" id="ARBA00040630"/>
    </source>
</evidence>
<dbReference type="Gene3D" id="1.20.1720.10">
    <property type="entry name" value="Multidrug resistance protein D"/>
    <property type="match status" value="1"/>
</dbReference>
<comment type="function">
    <text evidence="1">Resistance to tetracycline by an active tetracycline efflux. This is an energy-dependent process that decreases the accumulation of the antibiotic in whole cells. This protein functions as a metal-tetracycline/H(+) antiporter.</text>
</comment>
<accession>A0ABT9WLR8</accession>
<evidence type="ECO:0000313" key="16">
    <source>
        <dbReference type="EMBL" id="MDQ0174232.1"/>
    </source>
</evidence>
<dbReference type="Proteomes" id="UP001223586">
    <property type="component" value="Unassembled WGS sequence"/>
</dbReference>